<dbReference type="GO" id="GO:0008725">
    <property type="term" value="F:DNA-3-methyladenine glycosylase activity"/>
    <property type="evidence" value="ECO:0007669"/>
    <property type="project" value="InterPro"/>
</dbReference>
<dbReference type="SUPFAM" id="SSF48150">
    <property type="entry name" value="DNA-glycosylase"/>
    <property type="match status" value="1"/>
</dbReference>
<evidence type="ECO:0000313" key="2">
    <source>
        <dbReference type="EMBL" id="ANK62293.1"/>
    </source>
</evidence>
<feature type="binding site" evidence="1">
    <location>
        <position position="177"/>
    </location>
    <ligand>
        <name>Zn(2+)</name>
        <dbReference type="ChEBI" id="CHEBI:29105"/>
    </ligand>
</feature>
<accession>A0A192H1Y9</accession>
<proteinExistence type="predicted"/>
<dbReference type="PANTHER" id="PTHR30037">
    <property type="entry name" value="DNA-3-METHYLADENINE GLYCOSYLASE 1"/>
    <property type="match status" value="1"/>
</dbReference>
<organism evidence="2 3">
    <name type="scientific">Loigolactobacillus backii</name>
    <dbReference type="NCBI Taxonomy" id="375175"/>
    <lineage>
        <taxon>Bacteria</taxon>
        <taxon>Bacillati</taxon>
        <taxon>Bacillota</taxon>
        <taxon>Bacilli</taxon>
        <taxon>Lactobacillales</taxon>
        <taxon>Lactobacillaceae</taxon>
        <taxon>Loigolactobacillus</taxon>
    </lineage>
</organism>
<dbReference type="InterPro" id="IPR011257">
    <property type="entry name" value="DNA_glycosylase"/>
</dbReference>
<protein>
    <submittedName>
        <fullName evidence="2">3-methyladenine DNA glycosylase</fullName>
    </submittedName>
</protein>
<feature type="binding site" evidence="1">
    <location>
        <position position="19"/>
    </location>
    <ligand>
        <name>Zn(2+)</name>
        <dbReference type="ChEBI" id="CHEBI:29105"/>
    </ligand>
</feature>
<dbReference type="GO" id="GO:0046872">
    <property type="term" value="F:metal ion binding"/>
    <property type="evidence" value="ECO:0007669"/>
    <property type="project" value="UniProtKB-KW"/>
</dbReference>
<sequence>MTIQRCTWAEADPLLQAYHDQEWCRPTHNDRTLFELLCMETYQAGLSWLIVLRKRVAFHQYFHDYDPQVVAQMSVAEIDSAMLDPAIIRNRRKLEATVINAQSFLTIQRQQGSFANYLWQFVANQPIEHQITDARELPAKNELSQQIAKDLKQRGFKFMGPVTTYSFIQAAGLINDHVMNCAFRQVTPRR</sequence>
<feature type="binding site" evidence="1">
    <location>
        <position position="6"/>
    </location>
    <ligand>
        <name>Zn(2+)</name>
        <dbReference type="ChEBI" id="CHEBI:29105"/>
    </ligand>
</feature>
<dbReference type="STRING" id="375175.AYR53_05580"/>
<keyword evidence="1" id="KW-0479">Metal-binding</keyword>
<keyword evidence="1" id="KW-0862">Zinc</keyword>
<dbReference type="OrthoDB" id="9807664at2"/>
<keyword evidence="3" id="KW-1185">Reference proteome</keyword>
<name>A0A192H1Y9_9LACO</name>
<dbReference type="Proteomes" id="UP000078582">
    <property type="component" value="Chromosome"/>
</dbReference>
<dbReference type="InterPro" id="IPR052891">
    <property type="entry name" value="DNA-3mA_glycosylase"/>
</dbReference>
<dbReference type="EMBL" id="CP014873">
    <property type="protein sequence ID" value="ANK62293.1"/>
    <property type="molecule type" value="Genomic_DNA"/>
</dbReference>
<reference evidence="2 3" key="1">
    <citation type="submission" date="2016-03" db="EMBL/GenBank/DDBJ databases">
        <title>Pediococcus and Lactobacillus from brewery environment - whole genome sequencing and assembly.</title>
        <authorList>
            <person name="Behr J."/>
            <person name="Geissler A.J."/>
            <person name="Vogel R.F."/>
        </authorList>
    </citation>
    <scope>NUCLEOTIDE SEQUENCE [LARGE SCALE GENOMIC DNA]</scope>
    <source>
        <strain evidence="2 3">TMW 1.1989</strain>
    </source>
</reference>
<evidence type="ECO:0000256" key="1">
    <source>
        <dbReference type="PIRSR" id="PIRSR605019-1"/>
    </source>
</evidence>
<dbReference type="Pfam" id="PF03352">
    <property type="entry name" value="Adenine_glyco"/>
    <property type="match status" value="1"/>
</dbReference>
<dbReference type="GO" id="GO:0006284">
    <property type="term" value="P:base-excision repair"/>
    <property type="evidence" value="ECO:0007669"/>
    <property type="project" value="InterPro"/>
</dbReference>
<evidence type="ECO:0000313" key="3">
    <source>
        <dbReference type="Proteomes" id="UP000078582"/>
    </source>
</evidence>
<dbReference type="RefSeq" id="WP_068225587.1">
    <property type="nucleotide sequence ID" value="NZ_CP014623.1"/>
</dbReference>
<dbReference type="GeneID" id="42981718"/>
<dbReference type="AlphaFoldDB" id="A0A192H1Y9"/>
<dbReference type="InterPro" id="IPR005019">
    <property type="entry name" value="Adenine_glyco"/>
</dbReference>
<dbReference type="KEGG" id="lbt:AYR52_08420"/>
<dbReference type="Gene3D" id="1.10.340.30">
    <property type="entry name" value="Hypothetical protein, domain 2"/>
    <property type="match status" value="1"/>
</dbReference>
<feature type="binding site" evidence="1">
    <location>
        <position position="181"/>
    </location>
    <ligand>
        <name>Zn(2+)</name>
        <dbReference type="ChEBI" id="CHEBI:29105"/>
    </ligand>
</feature>
<dbReference type="PANTHER" id="PTHR30037:SF4">
    <property type="entry name" value="DNA-3-METHYLADENINE GLYCOSYLASE I"/>
    <property type="match status" value="1"/>
</dbReference>
<gene>
    <name evidence="2" type="ORF">AYR53_05580</name>
</gene>